<evidence type="ECO:0000313" key="1">
    <source>
        <dbReference type="EMBL" id="TNN87695.1"/>
    </source>
</evidence>
<reference evidence="1 2" key="1">
    <citation type="submission" date="2019-03" db="EMBL/GenBank/DDBJ databases">
        <title>First draft genome of Liparis tanakae, snailfish: a comprehensive survey of snailfish specific genes.</title>
        <authorList>
            <person name="Kim W."/>
            <person name="Song I."/>
            <person name="Jeong J.-H."/>
            <person name="Kim D."/>
            <person name="Kim S."/>
            <person name="Ryu S."/>
            <person name="Song J.Y."/>
            <person name="Lee S.K."/>
        </authorList>
    </citation>
    <scope>NUCLEOTIDE SEQUENCE [LARGE SCALE GENOMIC DNA]</scope>
    <source>
        <tissue evidence="1">Muscle</tissue>
    </source>
</reference>
<name>A0A4Z2JBJ9_9TELE</name>
<sequence>MVWTRGAHHRHATLMTKIRRQQLLSCSMLHVDVVQRAVCSGPCAAGRVQRAVCSGPTRTFCWLQTKLHPKTAL</sequence>
<comment type="caution">
    <text evidence="1">The sequence shown here is derived from an EMBL/GenBank/DDBJ whole genome shotgun (WGS) entry which is preliminary data.</text>
</comment>
<dbReference type="EMBL" id="SRLO01000009">
    <property type="protein sequence ID" value="TNN87695.1"/>
    <property type="molecule type" value="Genomic_DNA"/>
</dbReference>
<dbReference type="Proteomes" id="UP000314294">
    <property type="component" value="Unassembled WGS sequence"/>
</dbReference>
<evidence type="ECO:0000313" key="2">
    <source>
        <dbReference type="Proteomes" id="UP000314294"/>
    </source>
</evidence>
<proteinExistence type="predicted"/>
<keyword evidence="2" id="KW-1185">Reference proteome</keyword>
<protein>
    <submittedName>
        <fullName evidence="1">Uncharacterized protein</fullName>
    </submittedName>
</protein>
<gene>
    <name evidence="1" type="ORF">EYF80_002042</name>
</gene>
<dbReference type="AlphaFoldDB" id="A0A4Z2JBJ9"/>
<accession>A0A4Z2JBJ9</accession>
<organism evidence="1 2">
    <name type="scientific">Liparis tanakae</name>
    <name type="common">Tanaka's snailfish</name>
    <dbReference type="NCBI Taxonomy" id="230148"/>
    <lineage>
        <taxon>Eukaryota</taxon>
        <taxon>Metazoa</taxon>
        <taxon>Chordata</taxon>
        <taxon>Craniata</taxon>
        <taxon>Vertebrata</taxon>
        <taxon>Euteleostomi</taxon>
        <taxon>Actinopterygii</taxon>
        <taxon>Neopterygii</taxon>
        <taxon>Teleostei</taxon>
        <taxon>Neoteleostei</taxon>
        <taxon>Acanthomorphata</taxon>
        <taxon>Eupercaria</taxon>
        <taxon>Perciformes</taxon>
        <taxon>Cottioidei</taxon>
        <taxon>Cottales</taxon>
        <taxon>Liparidae</taxon>
        <taxon>Liparis</taxon>
    </lineage>
</organism>